<proteinExistence type="inferred from homology"/>
<sequence>MAKRKTRKTTTVNTSPSTGVPATQTTPIMAGTAQESTSTASPNSGIRATYQESNIDGEQDIQTEILYEEEVNEMRPPAAATDFTGTSPEIAPELKRTTVLSRLELAIETKIQKEVTLVRGVKEELLHISSELNTIRNVLDDAEKRGYKDKTIQGWLNKLENVSHDIDDVVDEWNFENLKLNIEQSDNYANDVVVPAKQKVCSCIPYYCLCFKKVTTRHVIAKKIKGLKEMLDLIVKEKDRYNFIVDRPAGHPRESDRVRSTSLIDVSKIQGRDADKDILVSKLIPDEQGSETRVVSIVGVGGIGKTTLAQLAYNDDRVIDCFNLRIWVCVSDVFDEVRIAKGIVEIVTKSSPNLNELEALLKCLTDSTSGKKILLMLDDVWNEDVTKWEPLKNSLKSGCPGSTILVTTRSERVARMMGTTDVHRLGQLSNTDCWLLMRCIAFSGRSEEGCEELHDISRNIANKCKGLPLAAKFLGSLLLFKDTIEEWENVLDNEIWQLEEAEVELFPHLLLSYNELSPPMKRCFSYCSIFPKDSEMDVEKLIRTWMAQGYLGSSGSSSDLELKGKEYFDNLKMRSFFQDVTQIGDKVFCKMHDIVHDFAKFLMKTKSHGLEDLDDRVEARTNESPQACDPSLLSQIKGKSLQTICKLYNLQTLYLSGCELEEIPREIGNLINLRHLDLSANHLLEELPETIYNLRNLRTLDISSCSSLRRLPEGIDRLINLRHLLCDLTPAIRKIPEGLDQLTGIRTLRVFHANTERGCSKLGYLNKLDQLSGSLQLKIGVFDAEDVVEAQKAELRNKIYIQNLEIYFFNKAGRTNEDVRVRNEVMEALQPPKNLHHLMIYEYQGTKFPSWITSSLNHLRVLQIGYTDYCSTLPPLGKLPCLEELRFQGMNVLQFLGREFLGIDANSMPLPTVGFPKLKLLNFFLCPVWNEWEDITAEEEETVVIMPFLRELKISYCDGLTSLPQILLRKASSLEHLEIKNCRHLSEHYKDKNGLGWRSLSHIPHVEVLK</sequence>
<dbReference type="Pfam" id="PF00931">
    <property type="entry name" value="NB-ARC"/>
    <property type="match status" value="1"/>
</dbReference>
<dbReference type="SUPFAM" id="SSF52058">
    <property type="entry name" value="L domain-like"/>
    <property type="match status" value="1"/>
</dbReference>
<reference evidence="12" key="1">
    <citation type="submission" date="2019-10" db="EMBL/GenBank/DDBJ databases">
        <authorList>
            <person name="Zhang R."/>
            <person name="Pan Y."/>
            <person name="Wang J."/>
            <person name="Ma R."/>
            <person name="Yu S."/>
        </authorList>
    </citation>
    <scope>NUCLEOTIDE SEQUENCE</scope>
    <source>
        <strain evidence="12">LA-IB0</strain>
        <tissue evidence="12">Leaf</tissue>
    </source>
</reference>
<evidence type="ECO:0000313" key="12">
    <source>
        <dbReference type="EMBL" id="KAG8367043.1"/>
    </source>
</evidence>
<feature type="domain" description="Disease resistance N-terminal" evidence="9">
    <location>
        <begin position="107"/>
        <end position="181"/>
    </location>
</feature>
<evidence type="ECO:0000256" key="5">
    <source>
        <dbReference type="ARBA" id="ARBA00022821"/>
    </source>
</evidence>
<dbReference type="InterPro" id="IPR003591">
    <property type="entry name" value="Leu-rich_rpt_typical-subtyp"/>
</dbReference>
<accession>A0AAV6WJH9</accession>
<evidence type="ECO:0000313" key="13">
    <source>
        <dbReference type="Proteomes" id="UP000826271"/>
    </source>
</evidence>
<dbReference type="InterPro" id="IPR042197">
    <property type="entry name" value="Apaf_helical"/>
</dbReference>
<comment type="similarity">
    <text evidence="1">Belongs to the disease resistance NB-LRR family.</text>
</comment>
<evidence type="ECO:0000256" key="4">
    <source>
        <dbReference type="ARBA" id="ARBA00022741"/>
    </source>
</evidence>
<evidence type="ECO:0000256" key="7">
    <source>
        <dbReference type="SAM" id="MobiDB-lite"/>
    </source>
</evidence>
<evidence type="ECO:0000259" key="9">
    <source>
        <dbReference type="Pfam" id="PF18052"/>
    </source>
</evidence>
<dbReference type="Gene3D" id="1.10.10.10">
    <property type="entry name" value="Winged helix-like DNA-binding domain superfamily/Winged helix DNA-binding domain"/>
    <property type="match status" value="1"/>
</dbReference>
<evidence type="ECO:0008006" key="14">
    <source>
        <dbReference type="Google" id="ProtNLM"/>
    </source>
</evidence>
<dbReference type="AlphaFoldDB" id="A0AAV6WJH9"/>
<dbReference type="InterPro" id="IPR027417">
    <property type="entry name" value="P-loop_NTPase"/>
</dbReference>
<dbReference type="Proteomes" id="UP000826271">
    <property type="component" value="Unassembled WGS sequence"/>
</dbReference>
<keyword evidence="5" id="KW-0611">Plant defense</keyword>
<dbReference type="Pfam" id="PF23598">
    <property type="entry name" value="LRR_14"/>
    <property type="match status" value="1"/>
</dbReference>
<dbReference type="GO" id="GO:0051707">
    <property type="term" value="P:response to other organism"/>
    <property type="evidence" value="ECO:0007669"/>
    <property type="project" value="UniProtKB-ARBA"/>
</dbReference>
<dbReference type="Gene3D" id="1.20.5.4130">
    <property type="match status" value="1"/>
</dbReference>
<evidence type="ECO:0000256" key="2">
    <source>
        <dbReference type="ARBA" id="ARBA00022614"/>
    </source>
</evidence>
<dbReference type="SUPFAM" id="SSF52540">
    <property type="entry name" value="P-loop containing nucleoside triphosphate hydrolases"/>
    <property type="match status" value="1"/>
</dbReference>
<dbReference type="SMART" id="SM00369">
    <property type="entry name" value="LRR_TYP"/>
    <property type="match status" value="2"/>
</dbReference>
<evidence type="ECO:0000256" key="3">
    <source>
        <dbReference type="ARBA" id="ARBA00022737"/>
    </source>
</evidence>
<keyword evidence="6" id="KW-0067">ATP-binding</keyword>
<organism evidence="12 13">
    <name type="scientific">Buddleja alternifolia</name>
    <dbReference type="NCBI Taxonomy" id="168488"/>
    <lineage>
        <taxon>Eukaryota</taxon>
        <taxon>Viridiplantae</taxon>
        <taxon>Streptophyta</taxon>
        <taxon>Embryophyta</taxon>
        <taxon>Tracheophyta</taxon>
        <taxon>Spermatophyta</taxon>
        <taxon>Magnoliopsida</taxon>
        <taxon>eudicotyledons</taxon>
        <taxon>Gunneridae</taxon>
        <taxon>Pentapetalae</taxon>
        <taxon>asterids</taxon>
        <taxon>lamiids</taxon>
        <taxon>Lamiales</taxon>
        <taxon>Scrophulariaceae</taxon>
        <taxon>Buddlejeae</taxon>
        <taxon>Buddleja</taxon>
    </lineage>
</organism>
<dbReference type="Gene3D" id="3.80.10.10">
    <property type="entry name" value="Ribonuclease Inhibitor"/>
    <property type="match status" value="2"/>
</dbReference>
<dbReference type="GO" id="GO:0043531">
    <property type="term" value="F:ADP binding"/>
    <property type="evidence" value="ECO:0007669"/>
    <property type="project" value="InterPro"/>
</dbReference>
<feature type="region of interest" description="Disordered" evidence="7">
    <location>
        <begin position="1"/>
        <end position="45"/>
    </location>
</feature>
<name>A0AAV6WJH9_9LAMI</name>
<evidence type="ECO:0000259" key="10">
    <source>
        <dbReference type="Pfam" id="PF23559"/>
    </source>
</evidence>
<dbReference type="PANTHER" id="PTHR36766:SF45">
    <property type="entry name" value="NB-ARC DOMAIN-CONTAINING PROTEIN"/>
    <property type="match status" value="1"/>
</dbReference>
<evidence type="ECO:0000259" key="8">
    <source>
        <dbReference type="Pfam" id="PF00931"/>
    </source>
</evidence>
<protein>
    <recommendedName>
        <fullName evidence="14">Disease resistance protein RGA3</fullName>
    </recommendedName>
</protein>
<dbReference type="Pfam" id="PF23559">
    <property type="entry name" value="WHD_DRP"/>
    <property type="match status" value="1"/>
</dbReference>
<keyword evidence="3" id="KW-0677">Repeat</keyword>
<dbReference type="Gene3D" id="1.10.8.430">
    <property type="entry name" value="Helical domain of apoptotic protease-activating factors"/>
    <property type="match status" value="1"/>
</dbReference>
<dbReference type="GO" id="GO:0006952">
    <property type="term" value="P:defense response"/>
    <property type="evidence" value="ECO:0007669"/>
    <property type="project" value="UniProtKB-KW"/>
</dbReference>
<feature type="domain" description="Disease resistance R13L4/SHOC-2-like LRR" evidence="11">
    <location>
        <begin position="649"/>
        <end position="955"/>
    </location>
</feature>
<dbReference type="PANTHER" id="PTHR36766">
    <property type="entry name" value="PLANT BROAD-SPECTRUM MILDEW RESISTANCE PROTEIN RPW8"/>
    <property type="match status" value="1"/>
</dbReference>
<keyword evidence="13" id="KW-1185">Reference proteome</keyword>
<dbReference type="InterPro" id="IPR041118">
    <property type="entry name" value="Rx_N"/>
</dbReference>
<comment type="caution">
    <text evidence="12">The sequence shown here is derived from an EMBL/GenBank/DDBJ whole genome shotgun (WGS) entry which is preliminary data.</text>
</comment>
<dbReference type="InterPro" id="IPR055414">
    <property type="entry name" value="LRR_R13L4/SHOC2-like"/>
</dbReference>
<keyword evidence="4" id="KW-0547">Nucleotide-binding</keyword>
<dbReference type="Pfam" id="PF18052">
    <property type="entry name" value="Rx_N"/>
    <property type="match status" value="1"/>
</dbReference>
<gene>
    <name evidence="12" type="ORF">BUALT_Bualt16G0031400</name>
</gene>
<feature type="compositionally biased region" description="Polar residues" evidence="7">
    <location>
        <begin position="12"/>
        <end position="45"/>
    </location>
</feature>
<feature type="domain" description="Disease resistance protein winged helix" evidence="10">
    <location>
        <begin position="529"/>
        <end position="599"/>
    </location>
</feature>
<dbReference type="PRINTS" id="PR00364">
    <property type="entry name" value="DISEASERSIST"/>
</dbReference>
<evidence type="ECO:0000259" key="11">
    <source>
        <dbReference type="Pfam" id="PF23598"/>
    </source>
</evidence>
<evidence type="ECO:0000256" key="1">
    <source>
        <dbReference type="ARBA" id="ARBA00008894"/>
    </source>
</evidence>
<keyword evidence="2" id="KW-0433">Leucine-rich repeat</keyword>
<dbReference type="InterPro" id="IPR002182">
    <property type="entry name" value="NB-ARC"/>
</dbReference>
<dbReference type="FunFam" id="1.10.10.10:FF:000322">
    <property type="entry name" value="Probable disease resistance protein At1g63360"/>
    <property type="match status" value="1"/>
</dbReference>
<feature type="domain" description="NB-ARC" evidence="8">
    <location>
        <begin position="276"/>
        <end position="445"/>
    </location>
</feature>
<dbReference type="InterPro" id="IPR058922">
    <property type="entry name" value="WHD_DRP"/>
</dbReference>
<evidence type="ECO:0000256" key="6">
    <source>
        <dbReference type="ARBA" id="ARBA00022840"/>
    </source>
</evidence>
<dbReference type="Gene3D" id="3.40.50.300">
    <property type="entry name" value="P-loop containing nucleotide triphosphate hydrolases"/>
    <property type="match status" value="1"/>
</dbReference>
<dbReference type="InterPro" id="IPR036388">
    <property type="entry name" value="WH-like_DNA-bd_sf"/>
</dbReference>
<dbReference type="GO" id="GO:0005524">
    <property type="term" value="F:ATP binding"/>
    <property type="evidence" value="ECO:0007669"/>
    <property type="project" value="UniProtKB-KW"/>
</dbReference>
<dbReference type="InterPro" id="IPR032675">
    <property type="entry name" value="LRR_dom_sf"/>
</dbReference>
<dbReference type="EMBL" id="WHWC01000016">
    <property type="protein sequence ID" value="KAG8367043.1"/>
    <property type="molecule type" value="Genomic_DNA"/>
</dbReference>